<protein>
    <submittedName>
        <fullName evidence="2">Uncharacterized protein</fullName>
    </submittedName>
</protein>
<feature type="signal peptide" evidence="1">
    <location>
        <begin position="1"/>
        <end position="16"/>
    </location>
</feature>
<sequence length="290" mass="31167">MHFTQALPAIVGLAAAAPATLSISKRAACDVQAPGITGYDITPDTPEAWLQSPYWENFSNGAADPAGYTKVYSNLHASSNAPDYRGHVEMTSYDLPSCAAQCNSKFDCQAISILVERVPTLFPGPGCENPPSASYIKCVFWSGPVTLDNAVNTGSTDVQFQRVIAGSNAYVKTGIVDPAGFTNRQYFGQNSLSVPAHHIASQVYGDKLFDAGRCAEFCTQRTEMAARDPSERACKFFNTYLEYVNDGDHVTGQICAIYDQAFDGSVATNGGQVRDGNNYLKASSYGWTAV</sequence>
<reference evidence="2 3" key="1">
    <citation type="submission" date="2017-05" db="EMBL/GenBank/DDBJ databases">
        <title>Draft genome sequence of Elsinoe australis.</title>
        <authorList>
            <person name="Cheng Q."/>
        </authorList>
    </citation>
    <scope>NUCLEOTIDE SEQUENCE [LARGE SCALE GENOMIC DNA]</scope>
    <source>
        <strain evidence="2 3">NL1</strain>
    </source>
</reference>
<dbReference type="AlphaFoldDB" id="A0A2P8A8U4"/>
<evidence type="ECO:0000256" key="1">
    <source>
        <dbReference type="SAM" id="SignalP"/>
    </source>
</evidence>
<dbReference type="EMBL" id="NHZQ01000060">
    <property type="protein sequence ID" value="PSK56881.1"/>
    <property type="molecule type" value="Genomic_DNA"/>
</dbReference>
<dbReference type="Proteomes" id="UP000243723">
    <property type="component" value="Unassembled WGS sequence"/>
</dbReference>
<feature type="chain" id="PRO_5015170702" evidence="1">
    <location>
        <begin position="17"/>
        <end position="290"/>
    </location>
</feature>
<evidence type="ECO:0000313" key="3">
    <source>
        <dbReference type="Proteomes" id="UP000243723"/>
    </source>
</evidence>
<dbReference type="OrthoDB" id="271448at2759"/>
<gene>
    <name evidence="2" type="ORF">B9Z65_6505</name>
</gene>
<evidence type="ECO:0000313" key="2">
    <source>
        <dbReference type="EMBL" id="PSK56881.1"/>
    </source>
</evidence>
<dbReference type="STRING" id="40998.A0A2P8A8U4"/>
<dbReference type="PANTHER" id="PTHR36578">
    <property type="entry name" value="CHROMOSOME 15, WHOLE GENOME SHOTGUN SEQUENCE"/>
    <property type="match status" value="1"/>
</dbReference>
<organism evidence="2 3">
    <name type="scientific">Elsinoe australis</name>
    <dbReference type="NCBI Taxonomy" id="40998"/>
    <lineage>
        <taxon>Eukaryota</taxon>
        <taxon>Fungi</taxon>
        <taxon>Dikarya</taxon>
        <taxon>Ascomycota</taxon>
        <taxon>Pezizomycotina</taxon>
        <taxon>Dothideomycetes</taxon>
        <taxon>Dothideomycetidae</taxon>
        <taxon>Myriangiales</taxon>
        <taxon>Elsinoaceae</taxon>
        <taxon>Elsinoe</taxon>
    </lineage>
</organism>
<comment type="caution">
    <text evidence="2">The sequence shown here is derived from an EMBL/GenBank/DDBJ whole genome shotgun (WGS) entry which is preliminary data.</text>
</comment>
<accession>A0A2P8A8U4</accession>
<keyword evidence="3" id="KW-1185">Reference proteome</keyword>
<proteinExistence type="predicted"/>
<name>A0A2P8A8U4_9PEZI</name>
<keyword evidence="1" id="KW-0732">Signal</keyword>
<dbReference type="PANTHER" id="PTHR36578:SF1">
    <property type="entry name" value="APPLE DOMAIN-CONTAINING PROTEIN"/>
    <property type="match status" value="1"/>
</dbReference>